<evidence type="ECO:0000313" key="2">
    <source>
        <dbReference type="Proteomes" id="UP000680206"/>
    </source>
</evidence>
<proteinExistence type="predicted"/>
<accession>A0ABS3RRK2</accession>
<evidence type="ECO:0000313" key="1">
    <source>
        <dbReference type="EMBL" id="MBO2459374.1"/>
    </source>
</evidence>
<gene>
    <name evidence="1" type="ORF">J4709_17490</name>
</gene>
<reference evidence="1 2" key="1">
    <citation type="submission" date="2021-03" db="EMBL/GenBank/DDBJ databases">
        <title>Actinomadura violae sp. nov., isolated from lichen in Thailand.</title>
        <authorList>
            <person name="Kanchanasin P."/>
            <person name="Saeng-In P."/>
            <person name="Phongsopitanun W."/>
            <person name="Yuki M."/>
            <person name="Kudo T."/>
            <person name="Ohkuma M."/>
            <person name="Tanasupawat S."/>
        </authorList>
    </citation>
    <scope>NUCLEOTIDE SEQUENCE [LARGE SCALE GENOMIC DNA]</scope>
    <source>
        <strain evidence="1 2">LCR2-06</strain>
    </source>
</reference>
<dbReference type="Proteomes" id="UP000680206">
    <property type="component" value="Unassembled WGS sequence"/>
</dbReference>
<organism evidence="1 2">
    <name type="scientific">Actinomadura violacea</name>
    <dbReference type="NCBI Taxonomy" id="2819934"/>
    <lineage>
        <taxon>Bacteria</taxon>
        <taxon>Bacillati</taxon>
        <taxon>Actinomycetota</taxon>
        <taxon>Actinomycetes</taxon>
        <taxon>Streptosporangiales</taxon>
        <taxon>Thermomonosporaceae</taxon>
        <taxon>Actinomadura</taxon>
    </lineage>
</organism>
<protein>
    <submittedName>
        <fullName evidence="1">Uncharacterized protein</fullName>
    </submittedName>
</protein>
<keyword evidence="2" id="KW-1185">Reference proteome</keyword>
<dbReference type="EMBL" id="JAGEPF010000010">
    <property type="protein sequence ID" value="MBO2459374.1"/>
    <property type="molecule type" value="Genomic_DNA"/>
</dbReference>
<name>A0ABS3RRK2_9ACTN</name>
<comment type="caution">
    <text evidence="1">The sequence shown here is derived from an EMBL/GenBank/DDBJ whole genome shotgun (WGS) entry which is preliminary data.</text>
</comment>
<sequence length="129" mass="13276">MTFKSVLKPEGSLILGATVAGMVYATYQLDVGPVSSVAATDANHPVLETSRKKAGYTSLILVGGLALLARDPNLVILGGAAIIAMEAHYRHAIMQHPETGQIQPPAASAYQPAENVVPLDLQGATGATG</sequence>
<dbReference type="RefSeq" id="WP_208241963.1">
    <property type="nucleotide sequence ID" value="NZ_JAGEPF010000010.1"/>
</dbReference>